<dbReference type="HOGENOM" id="CLU_050081_0_0_1"/>
<name>A0A0D0AUD4_9AGAR</name>
<keyword evidence="3" id="KW-1185">Reference proteome</keyword>
<accession>A0A0D0AUD4</accession>
<keyword evidence="1" id="KW-1133">Transmembrane helix</keyword>
<organism evidence="2 3">
    <name type="scientific">Collybiopsis luxurians FD-317 M1</name>
    <dbReference type="NCBI Taxonomy" id="944289"/>
    <lineage>
        <taxon>Eukaryota</taxon>
        <taxon>Fungi</taxon>
        <taxon>Dikarya</taxon>
        <taxon>Basidiomycota</taxon>
        <taxon>Agaricomycotina</taxon>
        <taxon>Agaricomycetes</taxon>
        <taxon>Agaricomycetidae</taxon>
        <taxon>Agaricales</taxon>
        <taxon>Marasmiineae</taxon>
        <taxon>Omphalotaceae</taxon>
        <taxon>Collybiopsis</taxon>
        <taxon>Collybiopsis luxurians</taxon>
    </lineage>
</organism>
<reference evidence="2 3" key="1">
    <citation type="submission" date="2014-04" db="EMBL/GenBank/DDBJ databases">
        <title>Evolutionary Origins and Diversification of the Mycorrhizal Mutualists.</title>
        <authorList>
            <consortium name="DOE Joint Genome Institute"/>
            <consortium name="Mycorrhizal Genomics Consortium"/>
            <person name="Kohler A."/>
            <person name="Kuo A."/>
            <person name="Nagy L.G."/>
            <person name="Floudas D."/>
            <person name="Copeland A."/>
            <person name="Barry K.W."/>
            <person name="Cichocki N."/>
            <person name="Veneault-Fourrey C."/>
            <person name="LaButti K."/>
            <person name="Lindquist E.A."/>
            <person name="Lipzen A."/>
            <person name="Lundell T."/>
            <person name="Morin E."/>
            <person name="Murat C."/>
            <person name="Riley R."/>
            <person name="Ohm R."/>
            <person name="Sun H."/>
            <person name="Tunlid A."/>
            <person name="Henrissat B."/>
            <person name="Grigoriev I.V."/>
            <person name="Hibbett D.S."/>
            <person name="Martin F."/>
        </authorList>
    </citation>
    <scope>NUCLEOTIDE SEQUENCE [LARGE SCALE GENOMIC DNA]</scope>
    <source>
        <strain evidence="2 3">FD-317 M1</strain>
    </source>
</reference>
<proteinExistence type="predicted"/>
<dbReference type="AlphaFoldDB" id="A0A0D0AUD4"/>
<keyword evidence="1" id="KW-0472">Membrane</keyword>
<protein>
    <submittedName>
        <fullName evidence="2">Uncharacterized protein</fullName>
    </submittedName>
</protein>
<dbReference type="EMBL" id="KN834819">
    <property type="protein sequence ID" value="KIK54160.1"/>
    <property type="molecule type" value="Genomic_DNA"/>
</dbReference>
<gene>
    <name evidence="2" type="ORF">GYMLUDRAFT_63329</name>
</gene>
<feature type="transmembrane region" description="Helical" evidence="1">
    <location>
        <begin position="117"/>
        <end position="141"/>
    </location>
</feature>
<feature type="transmembrane region" description="Helical" evidence="1">
    <location>
        <begin position="174"/>
        <end position="194"/>
    </location>
</feature>
<feature type="transmembrane region" description="Helical" evidence="1">
    <location>
        <begin position="206"/>
        <end position="224"/>
    </location>
</feature>
<dbReference type="Proteomes" id="UP000053593">
    <property type="component" value="Unassembled WGS sequence"/>
</dbReference>
<evidence type="ECO:0000313" key="2">
    <source>
        <dbReference type="EMBL" id="KIK54160.1"/>
    </source>
</evidence>
<keyword evidence="1" id="KW-0812">Transmembrane</keyword>
<evidence type="ECO:0000256" key="1">
    <source>
        <dbReference type="SAM" id="Phobius"/>
    </source>
</evidence>
<sequence length="374" mass="40958">MADAFVKQDLPHRWELFMSYRTAIGSIYTTAKYSFISNTHLNTEKAYTSTQLGGRCYSRVYRCYHVWNGKIWIPLVPGVLSVIDTGIGYASVAATKLGSGVLIANGYSHEVIVADDLGYLFLAMNAFNNVVLTALIAGKIWSLNRVHSQLLGTGGGDKRLNAIVSIFLSLVNHYLVSIESGTIYPVALIICLIIQVKQSPATMDPILLQIVGIAPTLIMVRTYLSLDSRIPQKDAETELGKANLSSRVTSDIKDTLSASTPSPYQPIFTLPSDYVYTPLLSPQSSYGGGSSMYSADISHNSFQPTMKTANYEDGEIADGTGFIPEKTFVELRYQALSLQSSPAQMLFSSEKGTSGEPSSLRSAYFKDNDRYFAH</sequence>
<dbReference type="OrthoDB" id="3226582at2759"/>
<evidence type="ECO:0000313" key="3">
    <source>
        <dbReference type="Proteomes" id="UP000053593"/>
    </source>
</evidence>